<dbReference type="PROSITE" id="PS52016">
    <property type="entry name" value="TONB_DEPENDENT_REC_3"/>
    <property type="match status" value="1"/>
</dbReference>
<proteinExistence type="inferred from homology"/>
<evidence type="ECO:0000256" key="7">
    <source>
        <dbReference type="ARBA" id="ARBA00023237"/>
    </source>
</evidence>
<comment type="similarity">
    <text evidence="8 9">Belongs to the TonB-dependent receptor family.</text>
</comment>
<dbReference type="Gene3D" id="2.170.130.10">
    <property type="entry name" value="TonB-dependent receptor, plug domain"/>
    <property type="match status" value="1"/>
</dbReference>
<evidence type="ECO:0000259" key="11">
    <source>
        <dbReference type="Pfam" id="PF07715"/>
    </source>
</evidence>
<dbReference type="Pfam" id="PF00593">
    <property type="entry name" value="TonB_dep_Rec_b-barrel"/>
    <property type="match status" value="1"/>
</dbReference>
<accession>A0AAP2DBI3</accession>
<keyword evidence="6 8" id="KW-0472">Membrane</keyword>
<gene>
    <name evidence="12" type="ORF">KK078_20555</name>
</gene>
<evidence type="ECO:0000256" key="1">
    <source>
        <dbReference type="ARBA" id="ARBA00004571"/>
    </source>
</evidence>
<dbReference type="EMBL" id="JAHESC010000033">
    <property type="protein sequence ID" value="MBT1688968.1"/>
    <property type="molecule type" value="Genomic_DNA"/>
</dbReference>
<comment type="subcellular location">
    <subcellularLocation>
        <location evidence="1 8">Cell outer membrane</location>
        <topology evidence="1 8">Multi-pass membrane protein</topology>
    </subcellularLocation>
</comment>
<dbReference type="InterPro" id="IPR012910">
    <property type="entry name" value="Plug_dom"/>
</dbReference>
<sequence length="1104" mass="121208">MQKFTISWIGKLMRITLIQATLAMTLFGIAIAGDNYGQLLELQVTVKYRNESIRNVLSGIERKSSVKFAYSGSMPALEEKVTIAVNSTRLKDVLETLLKPRGIAYIEESDFIILSDRPLDQKAKNPDNYQSMLTPVDRTVSGIVSDGENAGPLPGVNVVIKGTSIGTTTDADGRYSLNVPDEGGVLVFSFIGYATQEVIINGRTTIDVAMAADITSLDEVVVVGYGTQQRKNVTTAITQVSSEDLLQVAGNGALMAIQGKVAGLSIVNTAAADPNSTPDFQLRGVSSRNAGLGPLFVINGIPGGNIDNLNQNDIESVTVLKGGAAAAIYGTRGSNGVILVTTKKGTTTPQAFYDGYVSFNYLANTLDVLSRDEFVANGRGVDYHGNTDWLKSITHEPAVSQKHTLQLSGGSDLTNYMISFDYRDADGIDLRSNKEEYGARLNLNHHSANNLYVATITIAPRYLRSNNISKNGFSQALFLNPTIPVQDTLNSARYFNIRTGFDGAFNPVEELKTVESGTEGKYLDWSASFRLNLLKNLYTQVSLSEQTTDFFDFGFTPSYNTTRINNDGGRNTASRAYKKRDQKIFEWIGNYNLSFDKHNVEVMGGYSFNYFVNEGMNASNEQFPSDVLTYNNLGTGTWILESPQNRLGSYKSDAKLIAFFGRVNYDFADRYYVSASLRREGSSKFGIGNKWGNFPGVSVGWRITNEAFFPAVDAIDDLKFRADFGVTGNQDFNRGGEDLGSYMSMDTYSGYGFYAYQGVYYQVWGPSQNTNYNLRWEKSENINIGVDFELFDRRLTGSVNYYTRKNKDLLGNYNVPVPPNVQGATYVNVGTMKNSGLEIQLEGEPYRSDKFTYGVTFAGATNSNEFVSFSNELYHGQNFSDIAGLGGMGSSGLNAQRLEEGKRIGSFYMLKSAGVDATGRLLVYDKAGEVIPGNRAKAEDRQYVGNGLPKFTASLGNNFSYGNFSLSIFLRGAFGYDLYNTTAYFLGTPATQKGVNVLASAYDGGKYSALTNPETYSSLSDYFLEKGDFVKIDNVTLGYTFKNPIEFLSSVRLYFTARNLYTFTKFTGGDPESVSVNGLTPGINTSLPYYPSSTQLIAGLQLKF</sequence>
<dbReference type="Pfam" id="PF07715">
    <property type="entry name" value="Plug"/>
    <property type="match status" value="1"/>
</dbReference>
<dbReference type="InterPro" id="IPR037066">
    <property type="entry name" value="Plug_dom_sf"/>
</dbReference>
<organism evidence="12 13">
    <name type="scientific">Dawidia soli</name>
    <dbReference type="NCBI Taxonomy" id="2782352"/>
    <lineage>
        <taxon>Bacteria</taxon>
        <taxon>Pseudomonadati</taxon>
        <taxon>Bacteroidota</taxon>
        <taxon>Cytophagia</taxon>
        <taxon>Cytophagales</taxon>
        <taxon>Chryseotaleaceae</taxon>
        <taxon>Dawidia</taxon>
    </lineage>
</organism>
<dbReference type="NCBIfam" id="TIGR04056">
    <property type="entry name" value="OMP_RagA_SusC"/>
    <property type="match status" value="1"/>
</dbReference>
<dbReference type="SUPFAM" id="SSF49464">
    <property type="entry name" value="Carboxypeptidase regulatory domain-like"/>
    <property type="match status" value="1"/>
</dbReference>
<keyword evidence="2 8" id="KW-0813">Transport</keyword>
<protein>
    <submittedName>
        <fullName evidence="12">SusC/RagA family TonB-linked outer membrane protein</fullName>
    </submittedName>
</protein>
<evidence type="ECO:0000256" key="5">
    <source>
        <dbReference type="ARBA" id="ARBA00023077"/>
    </source>
</evidence>
<name>A0AAP2DBI3_9BACT</name>
<dbReference type="InterPro" id="IPR023997">
    <property type="entry name" value="TonB-dep_OMP_SusC/RagA_CS"/>
</dbReference>
<reference evidence="12 13" key="1">
    <citation type="submission" date="2021-05" db="EMBL/GenBank/DDBJ databases">
        <title>A Polyphasic approach of four new species of the genus Ohtaekwangia: Ohtaekwangia histidinii sp. nov., Ohtaekwangia cretensis sp. nov., Ohtaekwangia indiensis sp. nov., Ohtaekwangia reichenbachii sp. nov. from diverse environment.</title>
        <authorList>
            <person name="Octaviana S."/>
        </authorList>
    </citation>
    <scope>NUCLEOTIDE SEQUENCE [LARGE SCALE GENOMIC DNA]</scope>
    <source>
        <strain evidence="12 13">PWU37</strain>
    </source>
</reference>
<dbReference type="SUPFAM" id="SSF56935">
    <property type="entry name" value="Porins"/>
    <property type="match status" value="1"/>
</dbReference>
<dbReference type="Gene3D" id="2.60.40.1120">
    <property type="entry name" value="Carboxypeptidase-like, regulatory domain"/>
    <property type="match status" value="1"/>
</dbReference>
<evidence type="ECO:0000259" key="10">
    <source>
        <dbReference type="Pfam" id="PF00593"/>
    </source>
</evidence>
<keyword evidence="3 8" id="KW-1134">Transmembrane beta strand</keyword>
<keyword evidence="13" id="KW-1185">Reference proteome</keyword>
<dbReference type="RefSeq" id="WP_254092194.1">
    <property type="nucleotide sequence ID" value="NZ_JAHESC010000033.1"/>
</dbReference>
<dbReference type="Pfam" id="PF13715">
    <property type="entry name" value="CarbopepD_reg_2"/>
    <property type="match status" value="1"/>
</dbReference>
<evidence type="ECO:0000256" key="3">
    <source>
        <dbReference type="ARBA" id="ARBA00022452"/>
    </source>
</evidence>
<evidence type="ECO:0000256" key="2">
    <source>
        <dbReference type="ARBA" id="ARBA00022448"/>
    </source>
</evidence>
<dbReference type="NCBIfam" id="TIGR04057">
    <property type="entry name" value="SusC_RagA_signa"/>
    <property type="match status" value="1"/>
</dbReference>
<evidence type="ECO:0000256" key="8">
    <source>
        <dbReference type="PROSITE-ProRule" id="PRU01360"/>
    </source>
</evidence>
<dbReference type="InterPro" id="IPR000531">
    <property type="entry name" value="Beta-barrel_TonB"/>
</dbReference>
<dbReference type="GO" id="GO:0009279">
    <property type="term" value="C:cell outer membrane"/>
    <property type="evidence" value="ECO:0007669"/>
    <property type="project" value="UniProtKB-SubCell"/>
</dbReference>
<feature type="domain" description="TonB-dependent receptor plug" evidence="11">
    <location>
        <begin position="231"/>
        <end position="337"/>
    </location>
</feature>
<dbReference type="AlphaFoldDB" id="A0AAP2DBI3"/>
<keyword evidence="5 9" id="KW-0798">TonB box</keyword>
<evidence type="ECO:0000256" key="9">
    <source>
        <dbReference type="RuleBase" id="RU003357"/>
    </source>
</evidence>
<keyword evidence="7 8" id="KW-0998">Cell outer membrane</keyword>
<keyword evidence="4 8" id="KW-0812">Transmembrane</keyword>
<evidence type="ECO:0000256" key="6">
    <source>
        <dbReference type="ARBA" id="ARBA00023136"/>
    </source>
</evidence>
<dbReference type="Gene3D" id="2.40.170.20">
    <property type="entry name" value="TonB-dependent receptor, beta-barrel domain"/>
    <property type="match status" value="1"/>
</dbReference>
<dbReference type="InterPro" id="IPR036942">
    <property type="entry name" value="Beta-barrel_TonB_sf"/>
</dbReference>
<evidence type="ECO:0000256" key="4">
    <source>
        <dbReference type="ARBA" id="ARBA00022692"/>
    </source>
</evidence>
<comment type="caution">
    <text evidence="12">The sequence shown here is derived from an EMBL/GenBank/DDBJ whole genome shotgun (WGS) entry which is preliminary data.</text>
</comment>
<feature type="domain" description="TonB-dependent receptor-like beta-barrel" evidence="10">
    <location>
        <begin position="525"/>
        <end position="1060"/>
    </location>
</feature>
<evidence type="ECO:0000313" key="12">
    <source>
        <dbReference type="EMBL" id="MBT1688968.1"/>
    </source>
</evidence>
<dbReference type="Proteomes" id="UP001319180">
    <property type="component" value="Unassembled WGS sequence"/>
</dbReference>
<evidence type="ECO:0000313" key="13">
    <source>
        <dbReference type="Proteomes" id="UP001319180"/>
    </source>
</evidence>
<dbReference type="InterPro" id="IPR008969">
    <property type="entry name" value="CarboxyPept-like_regulatory"/>
</dbReference>
<dbReference type="InterPro" id="IPR039426">
    <property type="entry name" value="TonB-dep_rcpt-like"/>
</dbReference>
<dbReference type="InterPro" id="IPR023996">
    <property type="entry name" value="TonB-dep_OMP_SusC/RagA"/>
</dbReference>